<organism evidence="2 3">
    <name type="scientific">Tothia fuscella</name>
    <dbReference type="NCBI Taxonomy" id="1048955"/>
    <lineage>
        <taxon>Eukaryota</taxon>
        <taxon>Fungi</taxon>
        <taxon>Dikarya</taxon>
        <taxon>Ascomycota</taxon>
        <taxon>Pezizomycotina</taxon>
        <taxon>Dothideomycetes</taxon>
        <taxon>Pleosporomycetidae</taxon>
        <taxon>Venturiales</taxon>
        <taxon>Cylindrosympodiaceae</taxon>
        <taxon>Tothia</taxon>
    </lineage>
</organism>
<reference evidence="2" key="1">
    <citation type="journal article" date="2020" name="Stud. Mycol.">
        <title>101 Dothideomycetes genomes: a test case for predicting lifestyles and emergence of pathogens.</title>
        <authorList>
            <person name="Haridas S."/>
            <person name="Albert R."/>
            <person name="Binder M."/>
            <person name="Bloem J."/>
            <person name="Labutti K."/>
            <person name="Salamov A."/>
            <person name="Andreopoulos B."/>
            <person name="Baker S."/>
            <person name="Barry K."/>
            <person name="Bills G."/>
            <person name="Bluhm B."/>
            <person name="Cannon C."/>
            <person name="Castanera R."/>
            <person name="Culley D."/>
            <person name="Daum C."/>
            <person name="Ezra D."/>
            <person name="Gonzalez J."/>
            <person name="Henrissat B."/>
            <person name="Kuo A."/>
            <person name="Liang C."/>
            <person name="Lipzen A."/>
            <person name="Lutzoni F."/>
            <person name="Magnuson J."/>
            <person name="Mondo S."/>
            <person name="Nolan M."/>
            <person name="Ohm R."/>
            <person name="Pangilinan J."/>
            <person name="Park H.-J."/>
            <person name="Ramirez L."/>
            <person name="Alfaro M."/>
            <person name="Sun H."/>
            <person name="Tritt A."/>
            <person name="Yoshinaga Y."/>
            <person name="Zwiers L.-H."/>
            <person name="Turgeon B."/>
            <person name="Goodwin S."/>
            <person name="Spatafora J."/>
            <person name="Crous P."/>
            <person name="Grigoriev I."/>
        </authorList>
    </citation>
    <scope>NUCLEOTIDE SEQUENCE</scope>
    <source>
        <strain evidence="2">CBS 130266</strain>
    </source>
</reference>
<evidence type="ECO:0000313" key="3">
    <source>
        <dbReference type="Proteomes" id="UP000800235"/>
    </source>
</evidence>
<dbReference type="EMBL" id="MU007119">
    <property type="protein sequence ID" value="KAF2419567.1"/>
    <property type="molecule type" value="Genomic_DNA"/>
</dbReference>
<name>A0A9P4NFN9_9PEZI</name>
<protein>
    <submittedName>
        <fullName evidence="2">Uncharacterized protein</fullName>
    </submittedName>
</protein>
<proteinExistence type="predicted"/>
<evidence type="ECO:0000313" key="2">
    <source>
        <dbReference type="EMBL" id="KAF2419567.1"/>
    </source>
</evidence>
<keyword evidence="3" id="KW-1185">Reference proteome</keyword>
<evidence type="ECO:0000256" key="1">
    <source>
        <dbReference type="SAM" id="MobiDB-lite"/>
    </source>
</evidence>
<feature type="region of interest" description="Disordered" evidence="1">
    <location>
        <begin position="1"/>
        <end position="31"/>
    </location>
</feature>
<dbReference type="AlphaFoldDB" id="A0A9P4NFN9"/>
<gene>
    <name evidence="2" type="ORF">EJ08DRAFT_706483</name>
</gene>
<comment type="caution">
    <text evidence="2">The sequence shown here is derived from an EMBL/GenBank/DDBJ whole genome shotgun (WGS) entry which is preliminary data.</text>
</comment>
<dbReference type="Proteomes" id="UP000800235">
    <property type="component" value="Unassembled WGS sequence"/>
</dbReference>
<accession>A0A9P4NFN9</accession>
<sequence length="128" mass="13849">MGFPSFEPIPKIFEDTGKPSSNESPKVMSGRARRFQCLRRTSTTVLGSSKAVVDRRIHNIVDVSGAIGYHGAPSVTTQHIIDMGATVFRKVLESQTKELQGVVLAYSKAFDLVYYLGAAGGVITIVFA</sequence>